<dbReference type="AlphaFoldDB" id="A0A3S9YLK8"/>
<organism evidence="1 2">
    <name type="scientific">Streptomyces lydicus</name>
    <dbReference type="NCBI Taxonomy" id="47763"/>
    <lineage>
        <taxon>Bacteria</taxon>
        <taxon>Bacillati</taxon>
        <taxon>Actinomycetota</taxon>
        <taxon>Actinomycetes</taxon>
        <taxon>Kitasatosporales</taxon>
        <taxon>Streptomycetaceae</taxon>
        <taxon>Streptomyces</taxon>
    </lineage>
</organism>
<accession>A0A3S9YLK8</accession>
<dbReference type="EMBL" id="CP029042">
    <property type="protein sequence ID" value="AZS75757.1"/>
    <property type="molecule type" value="Genomic_DNA"/>
</dbReference>
<sequence>MFAATSSVDDAEIYVGDVKFVGTDHVFRLGSVRVEAFSGMASELYELIKDGQVEEYRHVAHQLSRKGAHAGDGRTGPLSLQPDGTAMALRILPLRQQRRS</sequence>
<dbReference type="Proteomes" id="UP000275579">
    <property type="component" value="Chromosome"/>
</dbReference>
<evidence type="ECO:0000313" key="2">
    <source>
        <dbReference type="Proteomes" id="UP000275579"/>
    </source>
</evidence>
<protein>
    <submittedName>
        <fullName evidence="1">Uncharacterized protein</fullName>
    </submittedName>
</protein>
<proteinExistence type="predicted"/>
<evidence type="ECO:0000313" key="1">
    <source>
        <dbReference type="EMBL" id="AZS75757.1"/>
    </source>
</evidence>
<name>A0A3S9YLK8_9ACTN</name>
<reference evidence="1 2" key="1">
    <citation type="submission" date="2018-04" db="EMBL/GenBank/DDBJ databases">
        <title>Complete genome sequences of Streptomyces lydicus strain WYEC and characterization of antagonistic properties of biological control agents.</title>
        <authorList>
            <person name="Mariita R.M."/>
            <person name="Sello J.K."/>
        </authorList>
    </citation>
    <scope>NUCLEOTIDE SEQUENCE [LARGE SCALE GENOMIC DNA]</scope>
    <source>
        <strain evidence="1 2">WYEC 108</strain>
    </source>
</reference>
<gene>
    <name evidence="1" type="ORF">DDE74_37080</name>
</gene>